<name>A0A0G0PQ39_9BACT</name>
<reference evidence="2 3" key="1">
    <citation type="journal article" date="2015" name="Nature">
        <title>rRNA introns, odd ribosomes, and small enigmatic genomes across a large radiation of phyla.</title>
        <authorList>
            <person name="Brown C.T."/>
            <person name="Hug L.A."/>
            <person name="Thomas B.C."/>
            <person name="Sharon I."/>
            <person name="Castelle C.J."/>
            <person name="Singh A."/>
            <person name="Wilkins M.J."/>
            <person name="Williams K.H."/>
            <person name="Banfield J.F."/>
        </authorList>
    </citation>
    <scope>NUCLEOTIDE SEQUENCE [LARGE SCALE GENOMIC DNA]</scope>
</reference>
<dbReference type="Pfam" id="PF00535">
    <property type="entry name" value="Glycos_transf_2"/>
    <property type="match status" value="1"/>
</dbReference>
<comment type="caution">
    <text evidence="2">The sequence shown here is derived from an EMBL/GenBank/DDBJ whole genome shotgun (WGS) entry which is preliminary data.</text>
</comment>
<protein>
    <submittedName>
        <fullName evidence="2">Glycosyl transferase, family 2</fullName>
    </submittedName>
</protein>
<dbReference type="Proteomes" id="UP000034774">
    <property type="component" value="Unassembled WGS sequence"/>
</dbReference>
<accession>A0A0G0PQ39</accession>
<dbReference type="InterPro" id="IPR029044">
    <property type="entry name" value="Nucleotide-diphossugar_trans"/>
</dbReference>
<keyword evidence="2" id="KW-0808">Transferase</keyword>
<dbReference type="PANTHER" id="PTHR10859">
    <property type="entry name" value="GLYCOSYL TRANSFERASE"/>
    <property type="match status" value="1"/>
</dbReference>
<dbReference type="EMBL" id="LBVU01000007">
    <property type="protein sequence ID" value="KKQ91476.1"/>
    <property type="molecule type" value="Genomic_DNA"/>
</dbReference>
<evidence type="ECO:0000313" key="3">
    <source>
        <dbReference type="Proteomes" id="UP000034774"/>
    </source>
</evidence>
<dbReference type="InterPro" id="IPR001173">
    <property type="entry name" value="Glyco_trans_2-like"/>
</dbReference>
<dbReference type="Gene3D" id="3.90.550.10">
    <property type="entry name" value="Spore Coat Polysaccharide Biosynthesis Protein SpsA, Chain A"/>
    <property type="match status" value="1"/>
</dbReference>
<proteinExistence type="predicted"/>
<dbReference type="PANTHER" id="PTHR10859:SF91">
    <property type="entry name" value="DOLICHYL-PHOSPHATE BETA-GLUCOSYLTRANSFERASE"/>
    <property type="match status" value="1"/>
</dbReference>
<dbReference type="GO" id="GO:0016740">
    <property type="term" value="F:transferase activity"/>
    <property type="evidence" value="ECO:0007669"/>
    <property type="project" value="UniProtKB-KW"/>
</dbReference>
<dbReference type="AlphaFoldDB" id="A0A0G0PQ39"/>
<feature type="domain" description="Glycosyltransferase 2-like" evidence="1">
    <location>
        <begin position="7"/>
        <end position="171"/>
    </location>
</feature>
<evidence type="ECO:0000313" key="2">
    <source>
        <dbReference type="EMBL" id="KKQ91476.1"/>
    </source>
</evidence>
<gene>
    <name evidence="2" type="ORF">UT17_C0007G0002</name>
</gene>
<dbReference type="STRING" id="1618572.UT17_C0007G0002"/>
<sequence>MATPYLSVIVPAYKQEKTITQDLLRIQKVLSQLRYSSELICVVDGTSIDKTFDKASKIDGVKVVGYPTNKGKGHAVRFGMAKSKGKIIAFIDSGMDINPNGLSMILEHFEWYKADIIVGSKRHPASKVNYPWQRKILSWGYQMGVRTLFGLNVKDTQVGLKCYRREVLESVLPRMIVKNFAFDIEILAVAYHLGFKRIFEAPIEAKIDFGKNSTVTSPKLLIFIYNMAVDTLAIFYRLHFLKYYDDGSKRNWRFDPELNFRVNTFR</sequence>
<organism evidence="2 3">
    <name type="scientific">Candidatus Woesebacteria bacterium GW2011_GWB1_39_10</name>
    <dbReference type="NCBI Taxonomy" id="1618572"/>
    <lineage>
        <taxon>Bacteria</taxon>
        <taxon>Candidatus Woeseibacteriota</taxon>
    </lineage>
</organism>
<dbReference type="GO" id="GO:0006487">
    <property type="term" value="P:protein N-linked glycosylation"/>
    <property type="evidence" value="ECO:0007669"/>
    <property type="project" value="TreeGrafter"/>
</dbReference>
<dbReference type="SUPFAM" id="SSF53448">
    <property type="entry name" value="Nucleotide-diphospho-sugar transferases"/>
    <property type="match status" value="1"/>
</dbReference>
<evidence type="ECO:0000259" key="1">
    <source>
        <dbReference type="Pfam" id="PF00535"/>
    </source>
</evidence>